<gene>
    <name evidence="2" type="ORF">THAOC_30648</name>
</gene>
<dbReference type="EMBL" id="AGNL01043838">
    <property type="protein sequence ID" value="EJK50392.1"/>
    <property type="molecule type" value="Genomic_DNA"/>
</dbReference>
<evidence type="ECO:0000313" key="2">
    <source>
        <dbReference type="EMBL" id="EJK50392.1"/>
    </source>
</evidence>
<comment type="caution">
    <text evidence="2">The sequence shown here is derived from an EMBL/GenBank/DDBJ whole genome shotgun (WGS) entry which is preliminary data.</text>
</comment>
<proteinExistence type="predicted"/>
<protein>
    <submittedName>
        <fullName evidence="2">Uncharacterized protein</fullName>
    </submittedName>
</protein>
<keyword evidence="3" id="KW-1185">Reference proteome</keyword>
<feature type="compositionally biased region" description="Basic and acidic residues" evidence="1">
    <location>
        <begin position="80"/>
        <end position="109"/>
    </location>
</feature>
<feature type="region of interest" description="Disordered" evidence="1">
    <location>
        <begin position="56"/>
        <end position="148"/>
    </location>
</feature>
<feature type="non-terminal residue" evidence="2">
    <location>
        <position position="219"/>
    </location>
</feature>
<dbReference type="Proteomes" id="UP000266841">
    <property type="component" value="Unassembled WGS sequence"/>
</dbReference>
<name>K0RUM9_THAOC</name>
<sequence length="219" mass="23005">MTLLPLLFSFSSDSLFNIGIIAPGKPGRRFLPGSSGCVTPWDVSGYSGAQNLLALEVDQPPNPGRSECSEESHTSVWKSAETEREEGTKGGAADERGGCSTARRPDRRGTSPASTPRARRRPSSSARSRLAVSSDASAPGTPGGAGRERISCRPLLRVAKRLLTRIVRLVRAPTAAVMVGAIEARDRLDATRRAAAGARGGGAATTPEEAQLRAMLENA</sequence>
<organism evidence="2 3">
    <name type="scientific">Thalassiosira oceanica</name>
    <name type="common">Marine diatom</name>
    <dbReference type="NCBI Taxonomy" id="159749"/>
    <lineage>
        <taxon>Eukaryota</taxon>
        <taxon>Sar</taxon>
        <taxon>Stramenopiles</taxon>
        <taxon>Ochrophyta</taxon>
        <taxon>Bacillariophyta</taxon>
        <taxon>Coscinodiscophyceae</taxon>
        <taxon>Thalassiosirophycidae</taxon>
        <taxon>Thalassiosirales</taxon>
        <taxon>Thalassiosiraceae</taxon>
        <taxon>Thalassiosira</taxon>
    </lineage>
</organism>
<evidence type="ECO:0000313" key="3">
    <source>
        <dbReference type="Proteomes" id="UP000266841"/>
    </source>
</evidence>
<feature type="compositionally biased region" description="Low complexity" evidence="1">
    <location>
        <begin position="123"/>
        <end position="138"/>
    </location>
</feature>
<evidence type="ECO:0000256" key="1">
    <source>
        <dbReference type="SAM" id="MobiDB-lite"/>
    </source>
</evidence>
<dbReference type="AlphaFoldDB" id="K0RUM9"/>
<accession>K0RUM9</accession>
<reference evidence="2 3" key="1">
    <citation type="journal article" date="2012" name="Genome Biol.">
        <title>Genome and low-iron response of an oceanic diatom adapted to chronic iron limitation.</title>
        <authorList>
            <person name="Lommer M."/>
            <person name="Specht M."/>
            <person name="Roy A.S."/>
            <person name="Kraemer L."/>
            <person name="Andreson R."/>
            <person name="Gutowska M.A."/>
            <person name="Wolf J."/>
            <person name="Bergner S.V."/>
            <person name="Schilhabel M.B."/>
            <person name="Klostermeier U.C."/>
            <person name="Beiko R.G."/>
            <person name="Rosenstiel P."/>
            <person name="Hippler M."/>
            <person name="Laroche J."/>
        </authorList>
    </citation>
    <scope>NUCLEOTIDE SEQUENCE [LARGE SCALE GENOMIC DNA]</scope>
    <source>
        <strain evidence="2 3">CCMP1005</strain>
    </source>
</reference>